<dbReference type="InParanoid" id="A0A0D0D1W7"/>
<protein>
    <submittedName>
        <fullName evidence="1">Uncharacterized protein</fullName>
    </submittedName>
</protein>
<dbReference type="STRING" id="930991.A0A0D0D1W7"/>
<name>A0A0D0D1W7_9AGAM</name>
<accession>A0A0D0D1W7</accession>
<dbReference type="OrthoDB" id="3187773at2759"/>
<dbReference type="EMBL" id="KN825686">
    <property type="protein sequence ID" value="KIK82053.1"/>
    <property type="molecule type" value="Genomic_DNA"/>
</dbReference>
<reference evidence="2" key="2">
    <citation type="submission" date="2015-01" db="EMBL/GenBank/DDBJ databases">
        <title>Evolutionary Origins and Diversification of the Mycorrhizal Mutualists.</title>
        <authorList>
            <consortium name="DOE Joint Genome Institute"/>
            <consortium name="Mycorrhizal Genomics Consortium"/>
            <person name="Kohler A."/>
            <person name="Kuo A."/>
            <person name="Nagy L.G."/>
            <person name="Floudas D."/>
            <person name="Copeland A."/>
            <person name="Barry K.W."/>
            <person name="Cichocki N."/>
            <person name="Veneault-Fourrey C."/>
            <person name="LaButti K."/>
            <person name="Lindquist E.A."/>
            <person name="Lipzen A."/>
            <person name="Lundell T."/>
            <person name="Morin E."/>
            <person name="Murat C."/>
            <person name="Riley R."/>
            <person name="Ohm R."/>
            <person name="Sun H."/>
            <person name="Tunlid A."/>
            <person name="Henrissat B."/>
            <person name="Grigoriev I.V."/>
            <person name="Hibbett D.S."/>
            <person name="Martin F."/>
        </authorList>
    </citation>
    <scope>NUCLEOTIDE SEQUENCE [LARGE SCALE GENOMIC DNA]</scope>
    <source>
        <strain evidence="2">Ve08.2h10</strain>
    </source>
</reference>
<evidence type="ECO:0000313" key="1">
    <source>
        <dbReference type="EMBL" id="KIK82053.1"/>
    </source>
</evidence>
<dbReference type="HOGENOM" id="CLU_006344_16_0_1"/>
<organism evidence="1 2">
    <name type="scientific">Paxillus rubicundulus Ve08.2h10</name>
    <dbReference type="NCBI Taxonomy" id="930991"/>
    <lineage>
        <taxon>Eukaryota</taxon>
        <taxon>Fungi</taxon>
        <taxon>Dikarya</taxon>
        <taxon>Basidiomycota</taxon>
        <taxon>Agaricomycotina</taxon>
        <taxon>Agaricomycetes</taxon>
        <taxon>Agaricomycetidae</taxon>
        <taxon>Boletales</taxon>
        <taxon>Paxilineae</taxon>
        <taxon>Paxillaceae</taxon>
        <taxon>Paxillus</taxon>
    </lineage>
</organism>
<gene>
    <name evidence="1" type="ORF">PAXRUDRAFT_154645</name>
</gene>
<reference evidence="1 2" key="1">
    <citation type="submission" date="2014-04" db="EMBL/GenBank/DDBJ databases">
        <authorList>
            <consortium name="DOE Joint Genome Institute"/>
            <person name="Kuo A."/>
            <person name="Kohler A."/>
            <person name="Jargeat P."/>
            <person name="Nagy L.G."/>
            <person name="Floudas D."/>
            <person name="Copeland A."/>
            <person name="Barry K.W."/>
            <person name="Cichocki N."/>
            <person name="Veneault-Fourrey C."/>
            <person name="LaButti K."/>
            <person name="Lindquist E.A."/>
            <person name="Lipzen A."/>
            <person name="Lundell T."/>
            <person name="Morin E."/>
            <person name="Murat C."/>
            <person name="Sun H."/>
            <person name="Tunlid A."/>
            <person name="Henrissat B."/>
            <person name="Grigoriev I.V."/>
            <person name="Hibbett D.S."/>
            <person name="Martin F."/>
            <person name="Nordberg H.P."/>
            <person name="Cantor M.N."/>
            <person name="Hua S.X."/>
        </authorList>
    </citation>
    <scope>NUCLEOTIDE SEQUENCE [LARGE SCALE GENOMIC DNA]</scope>
    <source>
        <strain evidence="1 2">Ve08.2h10</strain>
    </source>
</reference>
<proteinExistence type="predicted"/>
<dbReference type="Proteomes" id="UP000054538">
    <property type="component" value="Unassembled WGS sequence"/>
</dbReference>
<keyword evidence="2" id="KW-1185">Reference proteome</keyword>
<dbReference type="AlphaFoldDB" id="A0A0D0D1W7"/>
<sequence length="143" mass="16713">MKREYIRSCPMWRHEQPQHDWVFVTTDPGLNGMCGMDVVHVLAFFSFTLHGQHYPCAVVHWFIHSEEPDEITGMWIVCPGFNAHNQPDISIIHLDTIYHAAHLIPIYGIQDIPPEIQPHQSYDVFRAYYINKFADHHTFEIAS</sequence>
<evidence type="ECO:0000313" key="2">
    <source>
        <dbReference type="Proteomes" id="UP000054538"/>
    </source>
</evidence>